<evidence type="ECO:0000259" key="6">
    <source>
        <dbReference type="Pfam" id="PF14691"/>
    </source>
</evidence>
<dbReference type="EC" id="1.4.1.13" evidence="7"/>
<dbReference type="Gene3D" id="1.10.1060.10">
    <property type="entry name" value="Alpha-helical ferredoxin"/>
    <property type="match status" value="1"/>
</dbReference>
<dbReference type="InterPro" id="IPR028261">
    <property type="entry name" value="DPD_II"/>
</dbReference>
<dbReference type="SUPFAM" id="SSF46548">
    <property type="entry name" value="alpha-helical ferredoxin"/>
    <property type="match status" value="1"/>
</dbReference>
<dbReference type="InterPro" id="IPR006005">
    <property type="entry name" value="Glut_synth_ssu1"/>
</dbReference>
<dbReference type="GO" id="GO:0006537">
    <property type="term" value="P:glutamate biosynthetic process"/>
    <property type="evidence" value="ECO:0007669"/>
    <property type="project" value="UniProtKB-KW"/>
</dbReference>
<dbReference type="InterPro" id="IPR051394">
    <property type="entry name" value="Glutamate_Synthase"/>
</dbReference>
<keyword evidence="1" id="KW-0028">Amino-acid biosynthesis</keyword>
<dbReference type="GO" id="GO:0004355">
    <property type="term" value="F:glutamate synthase (NADPH) activity"/>
    <property type="evidence" value="ECO:0007669"/>
    <property type="project" value="UniProtKB-EC"/>
</dbReference>
<organism evidence="7 8">
    <name type="scientific">Rhizobium metallidurans</name>
    <dbReference type="NCBI Taxonomy" id="1265931"/>
    <lineage>
        <taxon>Bacteria</taxon>
        <taxon>Pseudomonadati</taxon>
        <taxon>Pseudomonadota</taxon>
        <taxon>Alphaproteobacteria</taxon>
        <taxon>Hyphomicrobiales</taxon>
        <taxon>Rhizobiaceae</taxon>
        <taxon>Rhizobium/Agrobacterium group</taxon>
        <taxon>Rhizobium</taxon>
    </lineage>
</organism>
<dbReference type="AlphaFoldDB" id="A0A7W6CQU1"/>
<reference evidence="7 8" key="1">
    <citation type="submission" date="2020-08" db="EMBL/GenBank/DDBJ databases">
        <title>Genomic Encyclopedia of Type Strains, Phase IV (KMG-IV): sequencing the most valuable type-strain genomes for metagenomic binning, comparative biology and taxonomic classification.</title>
        <authorList>
            <person name="Goeker M."/>
        </authorList>
    </citation>
    <scope>NUCLEOTIDE SEQUENCE [LARGE SCALE GENOMIC DNA]</scope>
    <source>
        <strain evidence="7 8">DSM 26575</strain>
    </source>
</reference>
<dbReference type="InterPro" id="IPR036188">
    <property type="entry name" value="FAD/NAD-bd_sf"/>
</dbReference>
<comment type="caution">
    <text evidence="7">The sequence shown here is derived from an EMBL/GenBank/DDBJ whole genome shotgun (WGS) entry which is preliminary data.</text>
</comment>
<dbReference type="NCBIfam" id="TIGR01317">
    <property type="entry name" value="GOGAT_sm_gam"/>
    <property type="match status" value="1"/>
</dbReference>
<dbReference type="GO" id="GO:0051536">
    <property type="term" value="F:iron-sulfur cluster binding"/>
    <property type="evidence" value="ECO:0007669"/>
    <property type="project" value="InterPro"/>
</dbReference>
<accession>A0A7W6CQU1</accession>
<protein>
    <submittedName>
        <fullName evidence="7">Glutamate synthase (NADPH/NADH) small chain</fullName>
        <ecNumber evidence="7">1.4.1.13</ecNumber>
        <ecNumber evidence="7">1.4.1.14</ecNumber>
    </submittedName>
</protein>
<dbReference type="SUPFAM" id="SSF51971">
    <property type="entry name" value="Nucleotide-binding domain"/>
    <property type="match status" value="2"/>
</dbReference>
<dbReference type="InterPro" id="IPR009051">
    <property type="entry name" value="Helical_ferredxn"/>
</dbReference>
<evidence type="ECO:0000313" key="8">
    <source>
        <dbReference type="Proteomes" id="UP000582090"/>
    </source>
</evidence>
<dbReference type="PANTHER" id="PTHR43100:SF1">
    <property type="entry name" value="GLUTAMATE SYNTHASE [NADPH] SMALL CHAIN"/>
    <property type="match status" value="1"/>
</dbReference>
<evidence type="ECO:0000256" key="4">
    <source>
        <dbReference type="ARBA" id="ARBA00029440"/>
    </source>
</evidence>
<dbReference type="EMBL" id="JACIDW010000006">
    <property type="protein sequence ID" value="MBB3964756.1"/>
    <property type="molecule type" value="Genomic_DNA"/>
</dbReference>
<feature type="domain" description="FAD/NAD(P)-binding" evidence="5">
    <location>
        <begin position="154"/>
        <end position="473"/>
    </location>
</feature>
<gene>
    <name evidence="7" type="ORF">GGQ67_002419</name>
</gene>
<name>A0A7W6CQU1_9HYPH</name>
<evidence type="ECO:0000259" key="5">
    <source>
        <dbReference type="Pfam" id="PF07992"/>
    </source>
</evidence>
<dbReference type="Pfam" id="PF14691">
    <property type="entry name" value="Fer4_20"/>
    <property type="match status" value="1"/>
</dbReference>
<evidence type="ECO:0000313" key="7">
    <source>
        <dbReference type="EMBL" id="MBB3964756.1"/>
    </source>
</evidence>
<comment type="pathway">
    <text evidence="4">Amino-acid biosynthesis.</text>
</comment>
<feature type="domain" description="Dihydroprymidine dehydrogenase" evidence="6">
    <location>
        <begin position="32"/>
        <end position="139"/>
    </location>
</feature>
<keyword evidence="2 7" id="KW-0560">Oxidoreductase</keyword>
<dbReference type="Pfam" id="PF07992">
    <property type="entry name" value="Pyr_redox_2"/>
    <property type="match status" value="1"/>
</dbReference>
<dbReference type="GO" id="GO:0016639">
    <property type="term" value="F:oxidoreductase activity, acting on the CH-NH2 group of donors, NAD or NADP as acceptor"/>
    <property type="evidence" value="ECO:0007669"/>
    <property type="project" value="InterPro"/>
</dbReference>
<dbReference type="PRINTS" id="PR00419">
    <property type="entry name" value="ADXRDTASE"/>
</dbReference>
<dbReference type="PANTHER" id="PTHR43100">
    <property type="entry name" value="GLUTAMATE SYNTHASE [NADPH] SMALL CHAIN"/>
    <property type="match status" value="1"/>
</dbReference>
<keyword evidence="3" id="KW-0314">Glutamate biosynthesis</keyword>
<evidence type="ECO:0000256" key="3">
    <source>
        <dbReference type="ARBA" id="ARBA00023164"/>
    </source>
</evidence>
<evidence type="ECO:0000256" key="2">
    <source>
        <dbReference type="ARBA" id="ARBA00023002"/>
    </source>
</evidence>
<proteinExistence type="predicted"/>
<dbReference type="Gene3D" id="3.50.50.60">
    <property type="entry name" value="FAD/NAD(P)-binding domain"/>
    <property type="match status" value="2"/>
</dbReference>
<dbReference type="GO" id="GO:0016040">
    <property type="term" value="F:glutamate synthase (NADH) activity"/>
    <property type="evidence" value="ECO:0007669"/>
    <property type="project" value="UniProtKB-EC"/>
</dbReference>
<dbReference type="EC" id="1.4.1.14" evidence="7"/>
<evidence type="ECO:0000256" key="1">
    <source>
        <dbReference type="ARBA" id="ARBA00022605"/>
    </source>
</evidence>
<keyword evidence="8" id="KW-1185">Reference proteome</keyword>
<sequence length="492" mass="53699">MSVREDSSMGKVTGFLEIDRQVAKYQPASDRIRHFREFTIPMSDPEVQKQAARCMDCGIPYCHGPTGCPVHNQIPDWNDLVYNNNWEAAIQNLHSTNNFPEFTGRVCPAPCEEACTLNLEDAPVAIKTVEQAIADKAYELGFIRPQPAAVRTGKKVAIIGSGPAGMAAAQQLGRAGHEVHVYERESKPGGLLRYGIPDFKMEKNFIDRRVEQISGEGVTFHCGVNVGVDLKVEQLIADHDAVLYCGGSETPREAGIPGFDLAGVHDAMPYLVQQNKRVGRENIDSVGWASDPILAGAKHVVVVGGGDTASDCVGTAFRQGAVKVTQLDIRPQPPEKEDKLAVWPFWATKMRTSSSQAEGAVREFQVATLEFIGEDGVLTGVKCCEVDERRKPIAGTEFIIKADLAFIAIGFSGPFTTSVLKELEGKLTLNTDRRGSTNVVANDRDYKTSVDKFWTAGDVRRGQSLVVWAIREGRQAARAIDEALMGSTVLPR</sequence>
<dbReference type="InterPro" id="IPR023753">
    <property type="entry name" value="FAD/NAD-binding_dom"/>
</dbReference>
<dbReference type="Proteomes" id="UP000582090">
    <property type="component" value="Unassembled WGS sequence"/>
</dbReference>